<evidence type="ECO:0000313" key="3">
    <source>
        <dbReference type="Proteomes" id="UP000325295"/>
    </source>
</evidence>
<feature type="region of interest" description="Disordered" evidence="1">
    <location>
        <begin position="1"/>
        <end position="138"/>
    </location>
</feature>
<reference evidence="2 3" key="1">
    <citation type="submission" date="2019-09" db="EMBL/GenBank/DDBJ databases">
        <title>Complete Genome Sequence of Lactobacillus nenjiangensis SH-Y15, isolated from sauerkraut.</title>
        <authorList>
            <person name="Yang H."/>
        </authorList>
    </citation>
    <scope>NUCLEOTIDE SEQUENCE [LARGE SCALE GENOMIC DNA]</scope>
    <source>
        <strain evidence="2 3">SH-Y15</strain>
    </source>
</reference>
<dbReference type="Proteomes" id="UP000325295">
    <property type="component" value="Chromosome"/>
</dbReference>
<evidence type="ECO:0000313" key="2">
    <source>
        <dbReference type="EMBL" id="QER66761.1"/>
    </source>
</evidence>
<keyword evidence="3" id="KW-1185">Reference proteome</keyword>
<dbReference type="AlphaFoldDB" id="A0A5P1X2R9"/>
<proteinExistence type="predicted"/>
<dbReference type="KEGG" id="lnn:F0161_02010"/>
<feature type="compositionally biased region" description="Low complexity" evidence="1">
    <location>
        <begin position="97"/>
        <end position="116"/>
    </location>
</feature>
<dbReference type="EMBL" id="CP043939">
    <property type="protein sequence ID" value="QER66761.1"/>
    <property type="molecule type" value="Genomic_DNA"/>
</dbReference>
<organism evidence="2 3">
    <name type="scientific">Paucilactobacillus nenjiangensis</name>
    <dbReference type="NCBI Taxonomy" id="1296540"/>
    <lineage>
        <taxon>Bacteria</taxon>
        <taxon>Bacillati</taxon>
        <taxon>Bacillota</taxon>
        <taxon>Bacilli</taxon>
        <taxon>Lactobacillales</taxon>
        <taxon>Lactobacillaceae</taxon>
        <taxon>Paucilactobacillus</taxon>
    </lineage>
</organism>
<feature type="compositionally biased region" description="Polar residues" evidence="1">
    <location>
        <begin position="117"/>
        <end position="138"/>
    </location>
</feature>
<gene>
    <name evidence="2" type="ORF">F0161_02010</name>
</gene>
<feature type="compositionally biased region" description="Low complexity" evidence="1">
    <location>
        <begin position="8"/>
        <end position="46"/>
    </location>
</feature>
<accession>A0A5P1X2R9</accession>
<sequence>MAASTLLVTSANSTDASASSDSSDSSAEVSSTSGSLSGTTVSLTSVQVAVPTVSGTKQGNIDSTADDTSDAAVAVGKDVTSNGTTPENDSGTVAEPASSSDNDANQSNANDTSATSEVLSDTAESSTEIIESDNVPTPSSVLPEDLISLARMDTSVNIAATATLQSDVITPDDVLAVSKEPVVIADDDYLQVV</sequence>
<name>A0A5P1X2R9_9LACO</name>
<dbReference type="RefSeq" id="WP_150203464.1">
    <property type="nucleotide sequence ID" value="NZ_CP043939.1"/>
</dbReference>
<feature type="compositionally biased region" description="Polar residues" evidence="1">
    <location>
        <begin position="79"/>
        <end position="91"/>
    </location>
</feature>
<protein>
    <submittedName>
        <fullName evidence="2">Uncharacterized protein</fullName>
    </submittedName>
</protein>
<evidence type="ECO:0000256" key="1">
    <source>
        <dbReference type="SAM" id="MobiDB-lite"/>
    </source>
</evidence>